<reference evidence="1 2" key="1">
    <citation type="submission" date="2019-05" db="EMBL/GenBank/DDBJ databases">
        <title>Another draft genome of Portunus trituberculatus and its Hox gene families provides insights of decapod evolution.</title>
        <authorList>
            <person name="Jeong J.-H."/>
            <person name="Song I."/>
            <person name="Kim S."/>
            <person name="Choi T."/>
            <person name="Kim D."/>
            <person name="Ryu S."/>
            <person name="Kim W."/>
        </authorList>
    </citation>
    <scope>NUCLEOTIDE SEQUENCE [LARGE SCALE GENOMIC DNA]</scope>
    <source>
        <tissue evidence="1">Muscle</tissue>
    </source>
</reference>
<sequence>MTQANKLKINEQHSEVPQVMLTTVVAAGSSSFSCPPSTLVGSPSCRLCSYTSPMVCRRRLTVTVTMAPAVNTPLSSSSTTDRRSNVNKVIYLSSM</sequence>
<evidence type="ECO:0000313" key="1">
    <source>
        <dbReference type="EMBL" id="MPC22681.1"/>
    </source>
</evidence>
<protein>
    <submittedName>
        <fullName evidence="1">Uncharacterized protein</fullName>
    </submittedName>
</protein>
<comment type="caution">
    <text evidence="1">The sequence shown here is derived from an EMBL/GenBank/DDBJ whole genome shotgun (WGS) entry which is preliminary data.</text>
</comment>
<gene>
    <name evidence="1" type="ORF">E2C01_015702</name>
</gene>
<dbReference type="AlphaFoldDB" id="A0A5B7DM95"/>
<proteinExistence type="predicted"/>
<dbReference type="Proteomes" id="UP000324222">
    <property type="component" value="Unassembled WGS sequence"/>
</dbReference>
<name>A0A5B7DM95_PORTR</name>
<accession>A0A5B7DM95</accession>
<dbReference type="PROSITE" id="PS51257">
    <property type="entry name" value="PROKAR_LIPOPROTEIN"/>
    <property type="match status" value="1"/>
</dbReference>
<dbReference type="EMBL" id="VSRR010001114">
    <property type="protein sequence ID" value="MPC22681.1"/>
    <property type="molecule type" value="Genomic_DNA"/>
</dbReference>
<evidence type="ECO:0000313" key="2">
    <source>
        <dbReference type="Proteomes" id="UP000324222"/>
    </source>
</evidence>
<organism evidence="1 2">
    <name type="scientific">Portunus trituberculatus</name>
    <name type="common">Swimming crab</name>
    <name type="synonym">Neptunus trituberculatus</name>
    <dbReference type="NCBI Taxonomy" id="210409"/>
    <lineage>
        <taxon>Eukaryota</taxon>
        <taxon>Metazoa</taxon>
        <taxon>Ecdysozoa</taxon>
        <taxon>Arthropoda</taxon>
        <taxon>Crustacea</taxon>
        <taxon>Multicrustacea</taxon>
        <taxon>Malacostraca</taxon>
        <taxon>Eumalacostraca</taxon>
        <taxon>Eucarida</taxon>
        <taxon>Decapoda</taxon>
        <taxon>Pleocyemata</taxon>
        <taxon>Brachyura</taxon>
        <taxon>Eubrachyura</taxon>
        <taxon>Portunoidea</taxon>
        <taxon>Portunidae</taxon>
        <taxon>Portuninae</taxon>
        <taxon>Portunus</taxon>
    </lineage>
</organism>
<keyword evidence="2" id="KW-1185">Reference proteome</keyword>